<dbReference type="GO" id="GO:0000287">
    <property type="term" value="F:magnesium ion binding"/>
    <property type="evidence" value="ECO:0007669"/>
    <property type="project" value="UniProtKB-UniRule"/>
</dbReference>
<dbReference type="CDD" id="cd11363">
    <property type="entry name" value="RNase_PH_PNPase_1"/>
    <property type="match status" value="1"/>
</dbReference>
<dbReference type="NCBIfam" id="NF008805">
    <property type="entry name" value="PRK11824.1"/>
    <property type="match status" value="1"/>
</dbReference>
<dbReference type="Gene3D" id="3.30.1370.10">
    <property type="entry name" value="K Homology domain, type 1"/>
    <property type="match status" value="1"/>
</dbReference>
<dbReference type="SMART" id="SM00316">
    <property type="entry name" value="S1"/>
    <property type="match status" value="1"/>
</dbReference>
<evidence type="ECO:0000313" key="12">
    <source>
        <dbReference type="Proteomes" id="UP000528322"/>
    </source>
</evidence>
<dbReference type="GO" id="GO:0005829">
    <property type="term" value="C:cytosol"/>
    <property type="evidence" value="ECO:0007669"/>
    <property type="project" value="TreeGrafter"/>
</dbReference>
<dbReference type="PANTHER" id="PTHR11252">
    <property type="entry name" value="POLYRIBONUCLEOTIDE NUCLEOTIDYLTRANSFERASE"/>
    <property type="match status" value="1"/>
</dbReference>
<reference evidence="11 12" key="1">
    <citation type="submission" date="2020-08" db="EMBL/GenBank/DDBJ databases">
        <title>Genomic Encyclopedia of Type Strains, Phase IV (KMG-IV): sequencing the most valuable type-strain genomes for metagenomic binning, comparative biology and taxonomic classification.</title>
        <authorList>
            <person name="Goeker M."/>
        </authorList>
    </citation>
    <scope>NUCLEOTIDE SEQUENCE [LARGE SCALE GENOMIC DNA]</scope>
    <source>
        <strain evidence="11 12">DSM 22071</strain>
    </source>
</reference>
<keyword evidence="2 8" id="KW-0963">Cytoplasm</keyword>
<dbReference type="Pfam" id="PF00013">
    <property type="entry name" value="KH_1"/>
    <property type="match status" value="1"/>
</dbReference>
<dbReference type="InterPro" id="IPR001247">
    <property type="entry name" value="ExoRNase_PH_dom1"/>
</dbReference>
<comment type="caution">
    <text evidence="11">The sequence shown here is derived from an EMBL/GenBank/DDBJ whole genome shotgun (WGS) entry which is preliminary data.</text>
</comment>
<dbReference type="InterPro" id="IPR004088">
    <property type="entry name" value="KH_dom_type_1"/>
</dbReference>
<dbReference type="FunFam" id="2.40.50.140:FF:000189">
    <property type="entry name" value="Polyribonucleotide nucleotidyltransferase, putative"/>
    <property type="match status" value="1"/>
</dbReference>
<dbReference type="GO" id="GO:0003723">
    <property type="term" value="F:RNA binding"/>
    <property type="evidence" value="ECO:0007669"/>
    <property type="project" value="UniProtKB-UniRule"/>
</dbReference>
<dbReference type="CDD" id="cd04472">
    <property type="entry name" value="S1_PNPase"/>
    <property type="match status" value="1"/>
</dbReference>
<dbReference type="Proteomes" id="UP000528322">
    <property type="component" value="Unassembled WGS sequence"/>
</dbReference>
<evidence type="ECO:0000256" key="1">
    <source>
        <dbReference type="ARBA" id="ARBA00007404"/>
    </source>
</evidence>
<dbReference type="InterPro" id="IPR012162">
    <property type="entry name" value="PNPase"/>
</dbReference>
<dbReference type="InterPro" id="IPR015847">
    <property type="entry name" value="ExoRNase_PH_dom2"/>
</dbReference>
<comment type="catalytic activity">
    <reaction evidence="8">
        <text>RNA(n+1) + phosphate = RNA(n) + a ribonucleoside 5'-diphosphate</text>
        <dbReference type="Rhea" id="RHEA:22096"/>
        <dbReference type="Rhea" id="RHEA-COMP:14527"/>
        <dbReference type="Rhea" id="RHEA-COMP:17342"/>
        <dbReference type="ChEBI" id="CHEBI:43474"/>
        <dbReference type="ChEBI" id="CHEBI:57930"/>
        <dbReference type="ChEBI" id="CHEBI:140395"/>
        <dbReference type="EC" id="2.7.7.8"/>
    </reaction>
</comment>
<evidence type="ECO:0000256" key="3">
    <source>
        <dbReference type="ARBA" id="ARBA00022679"/>
    </source>
</evidence>
<dbReference type="InterPro" id="IPR003029">
    <property type="entry name" value="S1_domain"/>
</dbReference>
<evidence type="ECO:0000313" key="11">
    <source>
        <dbReference type="EMBL" id="MBB5021073.1"/>
    </source>
</evidence>
<keyword evidence="4 8" id="KW-0548">Nucleotidyltransferase</keyword>
<dbReference type="InterPro" id="IPR036345">
    <property type="entry name" value="ExoRNase_PH_dom2_sf"/>
</dbReference>
<keyword evidence="7 8" id="KW-0694">RNA-binding</keyword>
<comment type="subcellular location">
    <subcellularLocation>
        <location evidence="8">Cytoplasm</location>
    </subcellularLocation>
</comment>
<dbReference type="InterPro" id="IPR015848">
    <property type="entry name" value="PNPase_PH_RNA-bd_bac/org-type"/>
</dbReference>
<dbReference type="GO" id="GO:0004654">
    <property type="term" value="F:polyribonucleotide nucleotidyltransferase activity"/>
    <property type="evidence" value="ECO:0007669"/>
    <property type="project" value="UniProtKB-UniRule"/>
</dbReference>
<dbReference type="SUPFAM" id="SSF55666">
    <property type="entry name" value="Ribonuclease PH domain 2-like"/>
    <property type="match status" value="2"/>
</dbReference>
<keyword evidence="3 8" id="KW-0808">Transferase</keyword>
<dbReference type="Pfam" id="PF01138">
    <property type="entry name" value="RNase_PH"/>
    <property type="match status" value="2"/>
</dbReference>
<dbReference type="PIRSF" id="PIRSF005499">
    <property type="entry name" value="PNPase"/>
    <property type="match status" value="1"/>
</dbReference>
<evidence type="ECO:0000256" key="8">
    <source>
        <dbReference type="HAMAP-Rule" id="MF_01595"/>
    </source>
</evidence>
<evidence type="ECO:0000256" key="4">
    <source>
        <dbReference type="ARBA" id="ARBA00022695"/>
    </source>
</evidence>
<proteinExistence type="inferred from homology"/>
<dbReference type="FunFam" id="3.30.1370.10:FF:000001">
    <property type="entry name" value="Polyribonucleotide nucleotidyltransferase"/>
    <property type="match status" value="1"/>
</dbReference>
<feature type="domain" description="S1 motif" evidence="10">
    <location>
        <begin position="623"/>
        <end position="692"/>
    </location>
</feature>
<name>A0A7W7Y2W6_9BACT</name>
<gene>
    <name evidence="8" type="primary">pnp</name>
    <name evidence="11" type="ORF">HNR37_000379</name>
</gene>
<dbReference type="NCBIfam" id="TIGR03591">
    <property type="entry name" value="polynuc_phos"/>
    <property type="match status" value="1"/>
</dbReference>
<comment type="cofactor">
    <cofactor evidence="8">
        <name>Mg(2+)</name>
        <dbReference type="ChEBI" id="CHEBI:18420"/>
    </cofactor>
</comment>
<keyword evidence="6 8" id="KW-0460">Magnesium</keyword>
<dbReference type="Pfam" id="PF00575">
    <property type="entry name" value="S1"/>
    <property type="match status" value="1"/>
</dbReference>
<dbReference type="InterPro" id="IPR036612">
    <property type="entry name" value="KH_dom_type_1_sf"/>
</dbReference>
<dbReference type="CDD" id="cd11364">
    <property type="entry name" value="RNase_PH_PNPase_2"/>
    <property type="match status" value="1"/>
</dbReference>
<evidence type="ECO:0000256" key="5">
    <source>
        <dbReference type="ARBA" id="ARBA00022723"/>
    </source>
</evidence>
<evidence type="ECO:0000256" key="6">
    <source>
        <dbReference type="ARBA" id="ARBA00022842"/>
    </source>
</evidence>
<dbReference type="InterPro" id="IPR027408">
    <property type="entry name" value="PNPase/RNase_PH_dom_sf"/>
</dbReference>
<feature type="region of interest" description="Disordered" evidence="9">
    <location>
        <begin position="702"/>
        <end position="723"/>
    </location>
</feature>
<dbReference type="PANTHER" id="PTHR11252:SF0">
    <property type="entry name" value="POLYRIBONUCLEOTIDE NUCLEOTIDYLTRANSFERASE 1, MITOCHONDRIAL"/>
    <property type="match status" value="1"/>
</dbReference>
<dbReference type="PROSITE" id="PS50084">
    <property type="entry name" value="KH_TYPE_1"/>
    <property type="match status" value="1"/>
</dbReference>
<accession>A0A7W7Y2W6</accession>
<dbReference type="GO" id="GO:0006402">
    <property type="term" value="P:mRNA catabolic process"/>
    <property type="evidence" value="ECO:0007669"/>
    <property type="project" value="UniProtKB-UniRule"/>
</dbReference>
<comment type="similarity">
    <text evidence="1 8">Belongs to the polyribonucleotide nucleotidyltransferase family.</text>
</comment>
<dbReference type="SUPFAM" id="SSF54211">
    <property type="entry name" value="Ribosomal protein S5 domain 2-like"/>
    <property type="match status" value="2"/>
</dbReference>
<dbReference type="CDD" id="cd02393">
    <property type="entry name" value="KH-I_PNPase"/>
    <property type="match status" value="1"/>
</dbReference>
<dbReference type="Pfam" id="PF03726">
    <property type="entry name" value="PNPase"/>
    <property type="match status" value="1"/>
</dbReference>
<dbReference type="InterPro" id="IPR004087">
    <property type="entry name" value="KH_dom"/>
</dbReference>
<dbReference type="AlphaFoldDB" id="A0A7W7Y2W6"/>
<feature type="binding site" evidence="8">
    <location>
        <position position="487"/>
    </location>
    <ligand>
        <name>Mg(2+)</name>
        <dbReference type="ChEBI" id="CHEBI:18420"/>
    </ligand>
</feature>
<dbReference type="FunFam" id="3.30.230.70:FF:000002">
    <property type="entry name" value="Polyribonucleotide nucleotidyltransferase"/>
    <property type="match status" value="1"/>
</dbReference>
<feature type="binding site" evidence="8">
    <location>
        <position position="493"/>
    </location>
    <ligand>
        <name>Mg(2+)</name>
        <dbReference type="ChEBI" id="CHEBI:18420"/>
    </ligand>
</feature>
<dbReference type="EMBL" id="JACHID010000002">
    <property type="protein sequence ID" value="MBB5021073.1"/>
    <property type="molecule type" value="Genomic_DNA"/>
</dbReference>
<organism evidence="11 12">
    <name type="scientific">Desulfurispira natronophila</name>
    <dbReference type="NCBI Taxonomy" id="682562"/>
    <lineage>
        <taxon>Bacteria</taxon>
        <taxon>Pseudomonadati</taxon>
        <taxon>Chrysiogenota</taxon>
        <taxon>Chrysiogenia</taxon>
        <taxon>Chrysiogenales</taxon>
        <taxon>Chrysiogenaceae</taxon>
        <taxon>Desulfurispira</taxon>
    </lineage>
</organism>
<dbReference type="InterPro" id="IPR012340">
    <property type="entry name" value="NA-bd_OB-fold"/>
</dbReference>
<feature type="compositionally biased region" description="Basic residues" evidence="9">
    <location>
        <begin position="711"/>
        <end position="723"/>
    </location>
</feature>
<dbReference type="SMART" id="SM00322">
    <property type="entry name" value="KH"/>
    <property type="match status" value="1"/>
</dbReference>
<dbReference type="HAMAP" id="MF_01595">
    <property type="entry name" value="PNPase"/>
    <property type="match status" value="1"/>
</dbReference>
<dbReference type="GO" id="GO:0000175">
    <property type="term" value="F:3'-5'-RNA exonuclease activity"/>
    <property type="evidence" value="ECO:0007669"/>
    <property type="project" value="TreeGrafter"/>
</dbReference>
<dbReference type="PROSITE" id="PS50126">
    <property type="entry name" value="S1"/>
    <property type="match status" value="1"/>
</dbReference>
<dbReference type="FunFam" id="3.30.230.70:FF:000001">
    <property type="entry name" value="Polyribonucleotide nucleotidyltransferase"/>
    <property type="match status" value="1"/>
</dbReference>
<protein>
    <recommendedName>
        <fullName evidence="8">Polyribonucleotide nucleotidyltransferase</fullName>
        <ecNumber evidence="8">2.7.7.8</ecNumber>
    </recommendedName>
    <alternativeName>
        <fullName evidence="8">Polynucleotide phosphorylase</fullName>
        <shortName evidence="8">PNPase</shortName>
    </alternativeName>
</protein>
<dbReference type="Pfam" id="PF03725">
    <property type="entry name" value="RNase_PH_C"/>
    <property type="match status" value="1"/>
</dbReference>
<evidence type="ECO:0000256" key="9">
    <source>
        <dbReference type="SAM" id="MobiDB-lite"/>
    </source>
</evidence>
<dbReference type="GO" id="GO:0006396">
    <property type="term" value="P:RNA processing"/>
    <property type="evidence" value="ECO:0007669"/>
    <property type="project" value="InterPro"/>
</dbReference>
<evidence type="ECO:0000256" key="7">
    <source>
        <dbReference type="ARBA" id="ARBA00022884"/>
    </source>
</evidence>
<dbReference type="RefSeq" id="WP_183729080.1">
    <property type="nucleotide sequence ID" value="NZ_JACHID010000002.1"/>
</dbReference>
<evidence type="ECO:0000259" key="10">
    <source>
        <dbReference type="PROSITE" id="PS50126"/>
    </source>
</evidence>
<dbReference type="SUPFAM" id="SSF50249">
    <property type="entry name" value="Nucleic acid-binding proteins"/>
    <property type="match status" value="1"/>
</dbReference>
<keyword evidence="5 8" id="KW-0479">Metal-binding</keyword>
<sequence>MESISVEFGGRTIEMQTGQVARQATSSVLLRDGDNVVLVTVVSNKEPREGIDFFPLTVNYIEKRYSSGRIPGGFKKREGMPSDDETLISRLIDRPLRPLFPDGYFNETQVIATVMSSDAERPLDMLAMYGAATALHISDVPFAGPMGSCRIGRIDGEFVLNPSYEEIERSDMDVALAATREAILMVEAGANEVPDQEMLDAIAFGHQAIQTLLDTQEEFRSRTGDAKREFTPHEVDAELKRSIEANFRGKIEAALALGNKMDTYAALDDAKKEFKEHYTAALGEEGFAEQKKTYMRIFGDMEREVMRSNILDKGVRADGRSLSDVRAISIEPSFLPRTHGSVLFTRGETQAIVTTTLGTGSDEQFVETLQGEHKSDYLFHYNFPPYCVGEAGFLRAPGRREIGHGALAKRAIEPILPGKEDFPYTVRVVSEITESNGSSSMASACGASLALMDAGVPVSGAVSGIAMGLILEGERFAILSDILGIEDHLGDMDFKVAGTAKGITALQMDIKIVGITQEIMRTALDQALAGRQHIMNEMDKALDAPRPELNPHAPRIVTIMVKPDKIRDIIGVGGKIIRGIVEETGAKIDIEDDGRCLIASANSESLNRAIAIIEGILEEPEIGKTYRGKVKKIAEFGAFVEFLPNQDGLLHISQMDHRRVEKVTDILQEGDELDVQLIEVDHKTGKYKLSRKALIIKPAGMDDDDVEQERRPRKPMHARKNRN</sequence>
<dbReference type="Gene3D" id="3.30.230.70">
    <property type="entry name" value="GHMP Kinase, N-terminal domain"/>
    <property type="match status" value="2"/>
</dbReference>
<evidence type="ECO:0000256" key="2">
    <source>
        <dbReference type="ARBA" id="ARBA00022490"/>
    </source>
</evidence>
<keyword evidence="12" id="KW-1185">Reference proteome</keyword>
<comment type="function">
    <text evidence="8">Involved in mRNA degradation. Catalyzes the phosphorolysis of single-stranded polyribonucleotides processively in the 3'- to 5'-direction.</text>
</comment>
<dbReference type="EC" id="2.7.7.8" evidence="8"/>
<dbReference type="SUPFAM" id="SSF54791">
    <property type="entry name" value="Eukaryotic type KH-domain (KH-domain type I)"/>
    <property type="match status" value="1"/>
</dbReference>
<dbReference type="InterPro" id="IPR020568">
    <property type="entry name" value="Ribosomal_Su5_D2-typ_SF"/>
</dbReference>
<dbReference type="Gene3D" id="2.40.50.140">
    <property type="entry name" value="Nucleic acid-binding proteins"/>
    <property type="match status" value="1"/>
</dbReference>